<name>A0A7X1FQD6_9SPHN</name>
<dbReference type="RefSeq" id="WP_185663319.1">
    <property type="nucleotide sequence ID" value="NZ_JACLAW010000004.1"/>
</dbReference>
<dbReference type="EMBL" id="JACLAW010000004">
    <property type="protein sequence ID" value="MBC2665046.1"/>
    <property type="molecule type" value="Genomic_DNA"/>
</dbReference>
<gene>
    <name evidence="1" type="ORF">H7F51_05920</name>
</gene>
<organism evidence="1 2">
    <name type="scientific">Novosphingobium flavum</name>
    <dbReference type="NCBI Taxonomy" id="1778672"/>
    <lineage>
        <taxon>Bacteria</taxon>
        <taxon>Pseudomonadati</taxon>
        <taxon>Pseudomonadota</taxon>
        <taxon>Alphaproteobacteria</taxon>
        <taxon>Sphingomonadales</taxon>
        <taxon>Sphingomonadaceae</taxon>
        <taxon>Novosphingobium</taxon>
    </lineage>
</organism>
<keyword evidence="2" id="KW-1185">Reference proteome</keyword>
<sequence>MTDTVDTLMVDVRASTQGFAQDIAAMRSTFDGTLVDGFSRAGTVLERGLVSAVRKGSLSFEDLGKTALNVIDSIAAQALKGALGGTSSSGGGGLLSLGTSLLGAVLGLPGRATGGPVSPGRGYVVGERGPELFVPTSAGRIETGTPGGTSRDVRVAITVNGSGSASGPQALQRSSRQVASAVKRALRDY</sequence>
<protein>
    <submittedName>
        <fullName evidence="1">Tail tape measure protein</fullName>
    </submittedName>
</protein>
<comment type="caution">
    <text evidence="1">The sequence shown here is derived from an EMBL/GenBank/DDBJ whole genome shotgun (WGS) entry which is preliminary data.</text>
</comment>
<dbReference type="AlphaFoldDB" id="A0A7X1FQD6"/>
<proteinExistence type="predicted"/>
<evidence type="ECO:0000313" key="1">
    <source>
        <dbReference type="EMBL" id="MBC2665046.1"/>
    </source>
</evidence>
<reference evidence="1 2" key="1">
    <citation type="submission" date="2020-08" db="EMBL/GenBank/DDBJ databases">
        <title>The genome sequence of type strain Novosphingobium flavum NBRC 111647.</title>
        <authorList>
            <person name="Liu Y."/>
        </authorList>
    </citation>
    <scope>NUCLEOTIDE SEQUENCE [LARGE SCALE GENOMIC DNA]</scope>
    <source>
        <strain evidence="1 2">NBRC 111647</strain>
    </source>
</reference>
<accession>A0A7X1FQD6</accession>
<dbReference type="Proteomes" id="UP000566813">
    <property type="component" value="Unassembled WGS sequence"/>
</dbReference>
<evidence type="ECO:0000313" key="2">
    <source>
        <dbReference type="Proteomes" id="UP000566813"/>
    </source>
</evidence>